<evidence type="ECO:0000313" key="2">
    <source>
        <dbReference type="Proteomes" id="UP000825072"/>
    </source>
</evidence>
<organism evidence="1 2">
    <name type="scientific">Cutibacterium modestum</name>
    <dbReference type="NCBI Taxonomy" id="2559073"/>
    <lineage>
        <taxon>Bacteria</taxon>
        <taxon>Bacillati</taxon>
        <taxon>Actinomycetota</taxon>
        <taxon>Actinomycetes</taxon>
        <taxon>Propionibacteriales</taxon>
        <taxon>Propionibacteriaceae</taxon>
        <taxon>Cutibacterium</taxon>
    </lineage>
</organism>
<name>A0AAD1NVI8_9ACTN</name>
<protein>
    <submittedName>
        <fullName evidence="1">Uncharacterized protein</fullName>
    </submittedName>
</protein>
<accession>A0AAD1NVI8</accession>
<dbReference type="AlphaFoldDB" id="A0AAD1NVI8"/>
<proteinExistence type="predicted"/>
<evidence type="ECO:0000313" key="1">
    <source>
        <dbReference type="EMBL" id="BCY24501.1"/>
    </source>
</evidence>
<reference evidence="1" key="1">
    <citation type="submission" date="2021-06" db="EMBL/GenBank/DDBJ databases">
        <title>Genome sequence of Cutibacterium modestum strain KB17-24694.</title>
        <authorList>
            <person name="Dekio I."/>
            <person name="Asahina A."/>
            <person name="Nishida M."/>
        </authorList>
    </citation>
    <scope>NUCLEOTIDE SEQUENCE</scope>
    <source>
        <strain evidence="1">KB17-24694</strain>
    </source>
</reference>
<sequence length="50" mass="5441">MTGALIQSIVVSKGYLTIAGYEAISLEKYSHENKEVRLNYSGDGYPCGTI</sequence>
<dbReference type="Proteomes" id="UP000825072">
    <property type="component" value="Chromosome 1"/>
</dbReference>
<dbReference type="EMBL" id="AP024747">
    <property type="protein sequence ID" value="BCY24501.1"/>
    <property type="molecule type" value="Genomic_DNA"/>
</dbReference>
<gene>
    <name evidence="1" type="ORF">KB1_04910</name>
</gene>